<dbReference type="EMBL" id="AVOT02007695">
    <property type="protein sequence ID" value="MBW0484459.1"/>
    <property type="molecule type" value="Genomic_DNA"/>
</dbReference>
<evidence type="ECO:0000313" key="2">
    <source>
        <dbReference type="EMBL" id="MBW0484459.1"/>
    </source>
</evidence>
<sequence length="93" mass="10358">MKSTLFHMPFLFLLKALRYACSTGELKCNTTQRPILGCLDSPLSAPILTFLTPFDVGGIKSCEERQTPYCCTFWPDLPVNKTQLLAKCVVLAT</sequence>
<comment type="caution">
    <text evidence="2">The sequence shown here is derived from an EMBL/GenBank/DDBJ whole genome shotgun (WGS) entry which is preliminary data.</text>
</comment>
<evidence type="ECO:0000256" key="1">
    <source>
        <dbReference type="SAM" id="SignalP"/>
    </source>
</evidence>
<name>A0A9Q3CI51_9BASI</name>
<evidence type="ECO:0000313" key="3">
    <source>
        <dbReference type="Proteomes" id="UP000765509"/>
    </source>
</evidence>
<organism evidence="2 3">
    <name type="scientific">Austropuccinia psidii MF-1</name>
    <dbReference type="NCBI Taxonomy" id="1389203"/>
    <lineage>
        <taxon>Eukaryota</taxon>
        <taxon>Fungi</taxon>
        <taxon>Dikarya</taxon>
        <taxon>Basidiomycota</taxon>
        <taxon>Pucciniomycotina</taxon>
        <taxon>Pucciniomycetes</taxon>
        <taxon>Pucciniales</taxon>
        <taxon>Sphaerophragmiaceae</taxon>
        <taxon>Austropuccinia</taxon>
    </lineage>
</organism>
<evidence type="ECO:0008006" key="4">
    <source>
        <dbReference type="Google" id="ProtNLM"/>
    </source>
</evidence>
<dbReference type="AlphaFoldDB" id="A0A9Q3CI51"/>
<reference evidence="2" key="1">
    <citation type="submission" date="2021-03" db="EMBL/GenBank/DDBJ databases">
        <title>Draft genome sequence of rust myrtle Austropuccinia psidii MF-1, a brazilian biotype.</title>
        <authorList>
            <person name="Quecine M.C."/>
            <person name="Pachon D.M.R."/>
            <person name="Bonatelli M.L."/>
            <person name="Correr F.H."/>
            <person name="Franceschini L.M."/>
            <person name="Leite T.F."/>
            <person name="Margarido G.R.A."/>
            <person name="Almeida C.A."/>
            <person name="Ferrarezi J.A."/>
            <person name="Labate C.A."/>
        </authorList>
    </citation>
    <scope>NUCLEOTIDE SEQUENCE</scope>
    <source>
        <strain evidence="2">MF-1</strain>
    </source>
</reference>
<dbReference type="Proteomes" id="UP000765509">
    <property type="component" value="Unassembled WGS sequence"/>
</dbReference>
<keyword evidence="3" id="KW-1185">Reference proteome</keyword>
<feature type="signal peptide" evidence="1">
    <location>
        <begin position="1"/>
        <end position="22"/>
    </location>
</feature>
<proteinExistence type="predicted"/>
<gene>
    <name evidence="2" type="ORF">O181_024174</name>
</gene>
<accession>A0A9Q3CI51</accession>
<keyword evidence="1" id="KW-0732">Signal</keyword>
<feature type="chain" id="PRO_5040205999" description="Secreted protein" evidence="1">
    <location>
        <begin position="23"/>
        <end position="93"/>
    </location>
</feature>
<protein>
    <recommendedName>
        <fullName evidence="4">Secreted protein</fullName>
    </recommendedName>
</protein>